<keyword evidence="13" id="KW-1185">Reference proteome</keyword>
<keyword evidence="7" id="KW-0326">Glycosidase</keyword>
<dbReference type="Gene3D" id="2.60.40.1180">
    <property type="entry name" value="Golgi alpha-mannosidase II"/>
    <property type="match status" value="1"/>
</dbReference>
<gene>
    <name evidence="12" type="ORF">CP373A1_09860</name>
</gene>
<dbReference type="SUPFAM" id="SSF81296">
    <property type="entry name" value="E set domains"/>
    <property type="match status" value="4"/>
</dbReference>
<dbReference type="eggNOG" id="COG0366">
    <property type="taxonomic scope" value="Bacteria"/>
</dbReference>
<dbReference type="GO" id="GO:0046872">
    <property type="term" value="F:metal ion binding"/>
    <property type="evidence" value="ECO:0007669"/>
    <property type="project" value="UniProtKB-KW"/>
</dbReference>
<evidence type="ECO:0000256" key="3">
    <source>
        <dbReference type="ARBA" id="ARBA00022723"/>
    </source>
</evidence>
<dbReference type="Gene3D" id="2.60.40.10">
    <property type="entry name" value="Immunoglobulins"/>
    <property type="match status" value="4"/>
</dbReference>
<protein>
    <recommendedName>
        <fullName evidence="14">Alpha-amylase</fullName>
    </recommendedName>
</protein>
<keyword evidence="5" id="KW-0378">Hydrolase</keyword>
<evidence type="ECO:0000256" key="2">
    <source>
        <dbReference type="ARBA" id="ARBA00008061"/>
    </source>
</evidence>
<dbReference type="SUPFAM" id="SSF51011">
    <property type="entry name" value="Glycosyl hydrolase domain"/>
    <property type="match status" value="1"/>
</dbReference>
<evidence type="ECO:0000256" key="8">
    <source>
        <dbReference type="SAM" id="MobiDB-lite"/>
    </source>
</evidence>
<feature type="domain" description="Glycosyl hydrolase family 13 catalytic" evidence="10">
    <location>
        <begin position="731"/>
        <end position="1109"/>
    </location>
</feature>
<evidence type="ECO:0000256" key="9">
    <source>
        <dbReference type="SAM" id="Phobius"/>
    </source>
</evidence>
<keyword evidence="4" id="KW-0732">Signal</keyword>
<dbReference type="InterPro" id="IPR032640">
    <property type="entry name" value="AMPK1_CBM"/>
</dbReference>
<dbReference type="CDD" id="cd10315">
    <property type="entry name" value="CBM41_pullulanase"/>
    <property type="match status" value="1"/>
</dbReference>
<feature type="domain" description="CBM20" evidence="11">
    <location>
        <begin position="236"/>
        <end position="315"/>
    </location>
</feature>
<dbReference type="Gene3D" id="3.20.20.80">
    <property type="entry name" value="Glycosidases"/>
    <property type="match status" value="1"/>
</dbReference>
<dbReference type="Pfam" id="PF03714">
    <property type="entry name" value="PUD"/>
    <property type="match status" value="1"/>
</dbReference>
<comment type="cofactor">
    <cofactor evidence="1">
        <name>Ca(2+)</name>
        <dbReference type="ChEBI" id="CHEBI:29108"/>
    </cofactor>
</comment>
<dbReference type="Pfam" id="PF00128">
    <property type="entry name" value="Alpha-amylase"/>
    <property type="match status" value="1"/>
</dbReference>
<reference evidence="12 13" key="1">
    <citation type="submission" date="2016-06" db="EMBL/GenBank/DDBJ databases">
        <authorList>
            <person name="Kjaerup R.B."/>
            <person name="Dalgaard T.S."/>
            <person name="Juul-Madsen H.R."/>
        </authorList>
    </citation>
    <scope>NUCLEOTIDE SEQUENCE [LARGE SCALE GENOMIC DNA]</scope>
    <source>
        <strain evidence="12 13">373-A1</strain>
    </source>
</reference>
<evidence type="ECO:0000259" key="10">
    <source>
        <dbReference type="SMART" id="SM00642"/>
    </source>
</evidence>
<evidence type="ECO:0000256" key="1">
    <source>
        <dbReference type="ARBA" id="ARBA00001913"/>
    </source>
</evidence>
<evidence type="ECO:0008006" key="14">
    <source>
        <dbReference type="Google" id="ProtNLM"/>
    </source>
</evidence>
<evidence type="ECO:0000256" key="6">
    <source>
        <dbReference type="ARBA" id="ARBA00022837"/>
    </source>
</evidence>
<evidence type="ECO:0000256" key="7">
    <source>
        <dbReference type="ARBA" id="ARBA00023295"/>
    </source>
</evidence>
<evidence type="ECO:0000256" key="5">
    <source>
        <dbReference type="ARBA" id="ARBA00022801"/>
    </source>
</evidence>
<accession>A0A1B8RPP7</accession>
<dbReference type="GO" id="GO:2001070">
    <property type="term" value="F:starch binding"/>
    <property type="evidence" value="ECO:0007669"/>
    <property type="project" value="InterPro"/>
</dbReference>
<evidence type="ECO:0000313" key="12">
    <source>
        <dbReference type="EMBL" id="OBY10800.1"/>
    </source>
</evidence>
<dbReference type="SUPFAM" id="SSF51445">
    <property type="entry name" value="(Trans)glycosidases"/>
    <property type="match status" value="1"/>
</dbReference>
<dbReference type="InterPro" id="IPR006047">
    <property type="entry name" value="GH13_cat_dom"/>
</dbReference>
<dbReference type="CDD" id="cd02859">
    <property type="entry name" value="E_set_AMPKbeta_like_N"/>
    <property type="match status" value="2"/>
</dbReference>
<sequence length="1264" mass="142082">MVINNFKRLRGKIAAVLVIVFCLSLVSIPEVLINAQETKQEAQMRVEILSPRVNEDGTITFSVKYEGDTLYLAGDMTSWESGQESMTKGDDGVFRYTTEVPLEPGRYQYKYKPNSNNWEGAFTQEYSPDGNSILVIKALGVTKNDDNTVTFRVKYDSEELCIAGTMNGWNPTATPMAKGTDGVFEVTLELGVGIHQYKYVTGDTWFKDPNNPNETAEGNSIVEIKGSLQSPVINGDGTVTFRVNHVSEQVKLAGSMTNWASNAITMQKSKDGSFYTTLALKPGQVYEYKFFDENNNWFTDPSNENTSNGNSVVTVPTYTIEQGTDGKYKITINTKYDGDELYLIGSFPQVDWNISKEVKMTKVENGIFSTTLEVPEGKYVYKFKPHSGNDWSDAFLDSGNQVISDGNSAIYVGEERKVENKYVEFKYVKPDKDFEDWNIWMWSAGFDGMQKNFSSFDEDTATARFLVPEGASTISFIIRKGEWVEKDPFGSDRNITLDPNSNITKVTVVSGEKDYFQVPSIENAEVNINDKSILFRYRDRNLYFNNVQGQIESVKVKVEDENGNSNLYDMPYDSTNQYFEYRLNNIQEGRYEYTFIVDGEEAKSGVVDLKLYYINGVAEVSPKEVDYDQNTVVKVTLDEEVSKDNIKEIYMDLSEVGGSNKVPMDLALLNNNVISQTIGVKDAVTSGDKSIIIVVVDKNGQEHEIETNLTVKSKTAIGDEDFGFDEARIYFIVTDRFFNGDESNDDPNGNNYDKSNPFTYHGGDLKGLTAKIPYLKDLGINTIWITPIVENTDFNQQFSSDGNQYSYHGYWAKNFENLDPHLGTMDDLKTLIDTAHDSDIKLMVDVVLNHAGYGMNKEEGNSGANNYPTNEDRRLFGNMFRDVVGNDFETQEVSGLPDFRTEDSEVRETLVDWQKSWIEKSKTDKGNTIDYFRIDTVKHVEGATWKSLKNSVTEIDPNFKMIGEYYGADVDSTFNKLENGEMDALLDFQYKNKARDFVNGKITETNDYLNSRADKISNTYLLGQFLSSHDEDGFLTTVDYNLGKQMIGAAIQITDKGIPVIYYGEELGMTGKNGMELGDANRYDMDFSRLEDPEYAKVYNHYKKLLNIRKDNSLVFSKGDRVTIDGGDEDKFSAFSRTYKGESVVTVLNIDEVEQERSIYVPYEAGTVLVDPYNNKEYTVNENGVVNVVIPAMIEGGTVILTTKKTSSDSDNGNINNGVNKDESGDTVKTGDSLKMEGVIFLAALMVTSLGAITIIKNKKKVAK</sequence>
<dbReference type="Pfam" id="PF16561">
    <property type="entry name" value="AMPK1_CBM"/>
    <property type="match status" value="2"/>
</dbReference>
<organism evidence="12 13">
    <name type="scientific">Clostridium paraputrificum</name>
    <dbReference type="NCBI Taxonomy" id="29363"/>
    <lineage>
        <taxon>Bacteria</taxon>
        <taxon>Bacillati</taxon>
        <taxon>Bacillota</taxon>
        <taxon>Clostridia</taxon>
        <taxon>Eubacteriales</taxon>
        <taxon>Clostridiaceae</taxon>
        <taxon>Clostridium</taxon>
    </lineage>
</organism>
<dbReference type="EMBL" id="MAPZ01000019">
    <property type="protein sequence ID" value="OBY10800.1"/>
    <property type="molecule type" value="Genomic_DNA"/>
</dbReference>
<dbReference type="InterPro" id="IPR017853">
    <property type="entry name" value="GH"/>
</dbReference>
<dbReference type="InterPro" id="IPR005323">
    <property type="entry name" value="CBM41_pullulanase"/>
</dbReference>
<dbReference type="SMART" id="SM00642">
    <property type="entry name" value="Aamy"/>
    <property type="match status" value="1"/>
</dbReference>
<feature type="domain" description="CBM20" evidence="11">
    <location>
        <begin position="146"/>
        <end position="224"/>
    </location>
</feature>
<comment type="similarity">
    <text evidence="2">Belongs to the glycosyl hydrolase 13 family.</text>
</comment>
<evidence type="ECO:0000256" key="4">
    <source>
        <dbReference type="ARBA" id="ARBA00022729"/>
    </source>
</evidence>
<keyword evidence="9" id="KW-1133">Transmembrane helix</keyword>
<dbReference type="SUPFAM" id="SSF49452">
    <property type="entry name" value="Starch-binding domain-like"/>
    <property type="match status" value="1"/>
</dbReference>
<dbReference type="GO" id="GO:0005975">
    <property type="term" value="P:carbohydrate metabolic process"/>
    <property type="evidence" value="ECO:0007669"/>
    <property type="project" value="InterPro"/>
</dbReference>
<feature type="domain" description="CBM20" evidence="11">
    <location>
        <begin position="327"/>
        <end position="422"/>
    </location>
</feature>
<dbReference type="Proteomes" id="UP000092714">
    <property type="component" value="Unassembled WGS sequence"/>
</dbReference>
<dbReference type="SMART" id="SM01065">
    <property type="entry name" value="CBM_2"/>
    <property type="match status" value="3"/>
</dbReference>
<comment type="caution">
    <text evidence="12">The sequence shown here is derived from an EMBL/GenBank/DDBJ whole genome shotgun (WGS) entry which is preliminary data.</text>
</comment>
<keyword evidence="9" id="KW-0812">Transmembrane</keyword>
<feature type="region of interest" description="Disordered" evidence="8">
    <location>
        <begin position="1205"/>
        <end position="1228"/>
    </location>
</feature>
<keyword evidence="9" id="KW-0472">Membrane</keyword>
<dbReference type="InterPro" id="IPR002044">
    <property type="entry name" value="CBM20"/>
</dbReference>
<dbReference type="PANTHER" id="PTHR10357">
    <property type="entry name" value="ALPHA-AMYLASE FAMILY MEMBER"/>
    <property type="match status" value="1"/>
</dbReference>
<proteinExistence type="inferred from homology"/>
<dbReference type="InterPro" id="IPR013784">
    <property type="entry name" value="Carb-bd-like_fold"/>
</dbReference>
<dbReference type="Gene3D" id="2.60.40.1110">
    <property type="match status" value="1"/>
</dbReference>
<feature type="transmembrane region" description="Helical" evidence="9">
    <location>
        <begin position="1238"/>
        <end position="1256"/>
    </location>
</feature>
<dbReference type="InterPro" id="IPR013780">
    <property type="entry name" value="Glyco_hydro_b"/>
</dbReference>
<keyword evidence="6" id="KW-0106">Calcium</keyword>
<dbReference type="PANTHER" id="PTHR10357:SF215">
    <property type="entry name" value="ALPHA-AMYLASE 1"/>
    <property type="match status" value="1"/>
</dbReference>
<name>A0A1B8RPP7_9CLOT</name>
<dbReference type="InterPro" id="IPR014756">
    <property type="entry name" value="Ig_E-set"/>
</dbReference>
<feature type="compositionally biased region" description="Low complexity" evidence="8">
    <location>
        <begin position="1209"/>
        <end position="1219"/>
    </location>
</feature>
<dbReference type="OrthoDB" id="9761875at2"/>
<dbReference type="GO" id="GO:0016798">
    <property type="term" value="F:hydrolase activity, acting on glycosyl bonds"/>
    <property type="evidence" value="ECO:0007669"/>
    <property type="project" value="UniProtKB-KW"/>
</dbReference>
<dbReference type="AlphaFoldDB" id="A0A1B8RPP7"/>
<evidence type="ECO:0000259" key="11">
    <source>
        <dbReference type="SMART" id="SM01065"/>
    </source>
</evidence>
<evidence type="ECO:0000313" key="13">
    <source>
        <dbReference type="Proteomes" id="UP000092714"/>
    </source>
</evidence>
<dbReference type="eggNOG" id="COG5492">
    <property type="taxonomic scope" value="Bacteria"/>
</dbReference>
<dbReference type="eggNOG" id="COG0296">
    <property type="taxonomic scope" value="Bacteria"/>
</dbReference>
<dbReference type="RefSeq" id="WP_051195867.1">
    <property type="nucleotide sequence ID" value="NZ_JADMZC010000001.1"/>
</dbReference>
<dbReference type="GeneID" id="42777865"/>
<dbReference type="InterPro" id="IPR013783">
    <property type="entry name" value="Ig-like_fold"/>
</dbReference>
<keyword evidence="3" id="KW-0479">Metal-binding</keyword>